<evidence type="ECO:0000313" key="2">
    <source>
        <dbReference type="Proteomes" id="UP000199504"/>
    </source>
</evidence>
<evidence type="ECO:0000313" key="1">
    <source>
        <dbReference type="EMBL" id="SCE65196.1"/>
    </source>
</evidence>
<sequence>MPWLCRATCPYVVGNVLVYHHNNHLTTAYSTMLAPLLYSRLPRVAAG</sequence>
<dbReference type="Proteomes" id="UP000199504">
    <property type="component" value="Unassembled WGS sequence"/>
</dbReference>
<reference evidence="2" key="1">
    <citation type="submission" date="2016-06" db="EMBL/GenBank/DDBJ databases">
        <authorList>
            <person name="Varghese N."/>
            <person name="Submissions Spin"/>
        </authorList>
    </citation>
    <scope>NUCLEOTIDE SEQUENCE [LARGE SCALE GENOMIC DNA]</scope>
    <source>
        <strain evidence="2">DSM 44830</strain>
    </source>
</reference>
<proteinExistence type="predicted"/>
<keyword evidence="2" id="KW-1185">Reference proteome</keyword>
<gene>
    <name evidence="1" type="ORF">GA0070564_101126</name>
</gene>
<name>A0A1C4U0K3_9ACTN</name>
<accession>A0A1C4U0K3</accession>
<dbReference type="EMBL" id="FMCX01000001">
    <property type="protein sequence ID" value="SCE65196.1"/>
    <property type="molecule type" value="Genomic_DNA"/>
</dbReference>
<dbReference type="STRING" id="262898.GA0070564_101126"/>
<organism evidence="1 2">
    <name type="scientific">Micromonospora mirobrigensis</name>
    <dbReference type="NCBI Taxonomy" id="262898"/>
    <lineage>
        <taxon>Bacteria</taxon>
        <taxon>Bacillati</taxon>
        <taxon>Actinomycetota</taxon>
        <taxon>Actinomycetes</taxon>
        <taxon>Micromonosporales</taxon>
        <taxon>Micromonosporaceae</taxon>
        <taxon>Micromonospora</taxon>
    </lineage>
</organism>
<dbReference type="AlphaFoldDB" id="A0A1C4U0K3"/>
<protein>
    <submittedName>
        <fullName evidence="1">Uncharacterized protein</fullName>
    </submittedName>
</protein>